<evidence type="ECO:0008006" key="4">
    <source>
        <dbReference type="Google" id="ProtNLM"/>
    </source>
</evidence>
<evidence type="ECO:0000313" key="3">
    <source>
        <dbReference type="Proteomes" id="UP000824782"/>
    </source>
</evidence>
<dbReference type="PANTHER" id="PTHR21520:SF2">
    <property type="entry name" value="GLUTAMATE-RICH PROTEIN 2"/>
    <property type="match status" value="1"/>
</dbReference>
<dbReference type="PANTHER" id="PTHR21520">
    <property type="entry name" value="GLUTAMATE-RICH PROTEIN 2"/>
    <property type="match status" value="1"/>
</dbReference>
<dbReference type="AlphaFoldDB" id="A0AAV7AE86"/>
<dbReference type="InterPro" id="IPR026703">
    <property type="entry name" value="ERICH2"/>
</dbReference>
<feature type="compositionally biased region" description="Acidic residues" evidence="1">
    <location>
        <begin position="239"/>
        <end position="266"/>
    </location>
</feature>
<protein>
    <recommendedName>
        <fullName evidence="4">Glutamate-rich protein 2</fullName>
    </recommendedName>
</protein>
<dbReference type="Proteomes" id="UP000824782">
    <property type="component" value="Unassembled WGS sequence"/>
</dbReference>
<comment type="caution">
    <text evidence="2">The sequence shown here is derived from an EMBL/GenBank/DDBJ whole genome shotgun (WGS) entry which is preliminary data.</text>
</comment>
<feature type="compositionally biased region" description="Basic and acidic residues" evidence="1">
    <location>
        <begin position="128"/>
        <end position="137"/>
    </location>
</feature>
<dbReference type="EMBL" id="WNYA01000008">
    <property type="protein sequence ID" value="KAG8559676.1"/>
    <property type="molecule type" value="Genomic_DNA"/>
</dbReference>
<keyword evidence="3" id="KW-1185">Reference proteome</keyword>
<feature type="region of interest" description="Disordered" evidence="1">
    <location>
        <begin position="118"/>
        <end position="182"/>
    </location>
</feature>
<reference evidence="2" key="1">
    <citation type="thesis" date="2020" institute="ProQuest LLC" country="789 East Eisenhower Parkway, Ann Arbor, MI, USA">
        <title>Comparative Genomics and Chromosome Evolution.</title>
        <authorList>
            <person name="Mudd A.B."/>
        </authorList>
    </citation>
    <scope>NUCLEOTIDE SEQUENCE</scope>
    <source>
        <strain evidence="2">237g6f4</strain>
        <tissue evidence="2">Blood</tissue>
    </source>
</reference>
<feature type="compositionally biased region" description="Low complexity" evidence="1">
    <location>
        <begin position="226"/>
        <end position="238"/>
    </location>
</feature>
<gene>
    <name evidence="2" type="ORF">GDO81_017410</name>
</gene>
<sequence length="276" mass="30302">MNRAEVCGAVSKVSLCKALGKLEVLDPEDGDYTKGRASMSSVCKTQEFTTKRPISFQNGKLEVLGPKDEVVIHPCEAASRPGSSTGRQGSAGRRSYIPTKQIPLCVVKPLVHSGDIPNCSVAPKIKTKKQENAEPEKMAAVPRNTDEKEATGPPSLAVHNGNIKGRLEESSDEEESDDESARAPLELLAEFINAVMDEDYQVAQKLCQMILLYEPENPEAKMFSPLIEEMLQIEQQQSSEDDDSDDSEDETDEETSEDTSDTDEEENQHCTAKHTS</sequence>
<feature type="region of interest" description="Disordered" evidence="1">
    <location>
        <begin position="223"/>
        <end position="276"/>
    </location>
</feature>
<accession>A0AAV7AE86</accession>
<organism evidence="2 3">
    <name type="scientific">Engystomops pustulosus</name>
    <name type="common">Tungara frog</name>
    <name type="synonym">Physalaemus pustulosus</name>
    <dbReference type="NCBI Taxonomy" id="76066"/>
    <lineage>
        <taxon>Eukaryota</taxon>
        <taxon>Metazoa</taxon>
        <taxon>Chordata</taxon>
        <taxon>Craniata</taxon>
        <taxon>Vertebrata</taxon>
        <taxon>Euteleostomi</taxon>
        <taxon>Amphibia</taxon>
        <taxon>Batrachia</taxon>
        <taxon>Anura</taxon>
        <taxon>Neobatrachia</taxon>
        <taxon>Hyloidea</taxon>
        <taxon>Leptodactylidae</taxon>
        <taxon>Leiuperinae</taxon>
        <taxon>Engystomops</taxon>
    </lineage>
</organism>
<evidence type="ECO:0000256" key="1">
    <source>
        <dbReference type="SAM" id="MobiDB-lite"/>
    </source>
</evidence>
<proteinExistence type="predicted"/>
<name>A0AAV7AE86_ENGPU</name>
<evidence type="ECO:0000313" key="2">
    <source>
        <dbReference type="EMBL" id="KAG8559676.1"/>
    </source>
</evidence>